<dbReference type="EMBL" id="BAABME010003392">
    <property type="protein sequence ID" value="GAA0158613.1"/>
    <property type="molecule type" value="Genomic_DNA"/>
</dbReference>
<dbReference type="Proteomes" id="UP001454036">
    <property type="component" value="Unassembled WGS sequence"/>
</dbReference>
<evidence type="ECO:0000313" key="2">
    <source>
        <dbReference type="Proteomes" id="UP001454036"/>
    </source>
</evidence>
<keyword evidence="2" id="KW-1185">Reference proteome</keyword>
<reference evidence="1 2" key="1">
    <citation type="submission" date="2024-01" db="EMBL/GenBank/DDBJ databases">
        <title>The complete chloroplast genome sequence of Lithospermum erythrorhizon: insights into the phylogenetic relationship among Boraginaceae species and the maternal lineages of purple gromwells.</title>
        <authorList>
            <person name="Okada T."/>
            <person name="Watanabe K."/>
        </authorList>
    </citation>
    <scope>NUCLEOTIDE SEQUENCE [LARGE SCALE GENOMIC DNA]</scope>
</reference>
<protein>
    <submittedName>
        <fullName evidence="1">Uncharacterized protein</fullName>
    </submittedName>
</protein>
<gene>
    <name evidence="1" type="ORF">LIER_15586</name>
</gene>
<dbReference type="AlphaFoldDB" id="A0AAV3Q841"/>
<accession>A0AAV3Q841</accession>
<proteinExistence type="predicted"/>
<organism evidence="1 2">
    <name type="scientific">Lithospermum erythrorhizon</name>
    <name type="common">Purple gromwell</name>
    <name type="synonym">Lithospermum officinale var. erythrorhizon</name>
    <dbReference type="NCBI Taxonomy" id="34254"/>
    <lineage>
        <taxon>Eukaryota</taxon>
        <taxon>Viridiplantae</taxon>
        <taxon>Streptophyta</taxon>
        <taxon>Embryophyta</taxon>
        <taxon>Tracheophyta</taxon>
        <taxon>Spermatophyta</taxon>
        <taxon>Magnoliopsida</taxon>
        <taxon>eudicotyledons</taxon>
        <taxon>Gunneridae</taxon>
        <taxon>Pentapetalae</taxon>
        <taxon>asterids</taxon>
        <taxon>lamiids</taxon>
        <taxon>Boraginales</taxon>
        <taxon>Boraginaceae</taxon>
        <taxon>Boraginoideae</taxon>
        <taxon>Lithospermeae</taxon>
        <taxon>Lithospermum</taxon>
    </lineage>
</organism>
<evidence type="ECO:0000313" key="1">
    <source>
        <dbReference type="EMBL" id="GAA0158613.1"/>
    </source>
</evidence>
<name>A0AAV3Q841_LITER</name>
<sequence length="83" mass="9038">MNIDAYLLKKPDRPVEVSSSLSGEIYTELVDIGESHMGTDELIPLHPEAALIPKDGTSLGCQCRVASCLYGCRDCGHHHSRSL</sequence>
<comment type="caution">
    <text evidence="1">The sequence shown here is derived from an EMBL/GenBank/DDBJ whole genome shotgun (WGS) entry which is preliminary data.</text>
</comment>